<dbReference type="Pfam" id="PF23556">
    <property type="entry name" value="TPR_Vps41"/>
    <property type="match status" value="1"/>
</dbReference>
<dbReference type="AlphaFoldDB" id="A0AAV8QUP8"/>
<feature type="region of interest" description="Disordered" evidence="1">
    <location>
        <begin position="1"/>
        <end position="72"/>
    </location>
</feature>
<dbReference type="EMBL" id="JAQQAF010000005">
    <property type="protein sequence ID" value="KAJ8485596.1"/>
    <property type="molecule type" value="Genomic_DNA"/>
</dbReference>
<reference evidence="2 3" key="1">
    <citation type="submission" date="2022-12" db="EMBL/GenBank/DDBJ databases">
        <title>Chromosome-scale assembly of the Ensete ventricosum genome.</title>
        <authorList>
            <person name="Dussert Y."/>
            <person name="Stocks J."/>
            <person name="Wendawek A."/>
            <person name="Woldeyes F."/>
            <person name="Nichols R.A."/>
            <person name="Borrell J.S."/>
        </authorList>
    </citation>
    <scope>NUCLEOTIDE SEQUENCE [LARGE SCALE GENOMIC DNA]</scope>
    <source>
        <strain evidence="3">cv. Maze</strain>
        <tissue evidence="2">Seeds</tissue>
    </source>
</reference>
<protein>
    <submittedName>
        <fullName evidence="2">Uncharacterized protein</fullName>
    </submittedName>
</protein>
<sequence length="151" mass="17328">MLEDGSQNEEQGEPLVKASPDFLKTPMRSLTMIEWEEDKKEAAATKRKTEKKAVNASQENKETGHPSGTNKKCDKKYLLHLYLHSLFEIDLQAGKEFHDLQVELYEEYEPKMILPFLGSSQHIRLDKVKGQTAIINDYRIDAMTSSRLPMS</sequence>
<evidence type="ECO:0000313" key="3">
    <source>
        <dbReference type="Proteomes" id="UP001222027"/>
    </source>
</evidence>
<accession>A0AAV8QUP8</accession>
<comment type="caution">
    <text evidence="2">The sequence shown here is derived from an EMBL/GenBank/DDBJ whole genome shotgun (WGS) entry which is preliminary data.</text>
</comment>
<evidence type="ECO:0000313" key="2">
    <source>
        <dbReference type="EMBL" id="KAJ8485596.1"/>
    </source>
</evidence>
<keyword evidence="3" id="KW-1185">Reference proteome</keyword>
<proteinExistence type="predicted"/>
<name>A0AAV8QUP8_ENSVE</name>
<gene>
    <name evidence="2" type="ORF">OPV22_018081</name>
</gene>
<organism evidence="2 3">
    <name type="scientific">Ensete ventricosum</name>
    <name type="common">Abyssinian banana</name>
    <name type="synonym">Musa ensete</name>
    <dbReference type="NCBI Taxonomy" id="4639"/>
    <lineage>
        <taxon>Eukaryota</taxon>
        <taxon>Viridiplantae</taxon>
        <taxon>Streptophyta</taxon>
        <taxon>Embryophyta</taxon>
        <taxon>Tracheophyta</taxon>
        <taxon>Spermatophyta</taxon>
        <taxon>Magnoliopsida</taxon>
        <taxon>Liliopsida</taxon>
        <taxon>Zingiberales</taxon>
        <taxon>Musaceae</taxon>
        <taxon>Ensete</taxon>
    </lineage>
</organism>
<evidence type="ECO:0000256" key="1">
    <source>
        <dbReference type="SAM" id="MobiDB-lite"/>
    </source>
</evidence>
<feature type="compositionally biased region" description="Acidic residues" evidence="1">
    <location>
        <begin position="1"/>
        <end position="12"/>
    </location>
</feature>
<dbReference type="Proteomes" id="UP001222027">
    <property type="component" value="Unassembled WGS sequence"/>
</dbReference>